<dbReference type="SUPFAM" id="SSF55874">
    <property type="entry name" value="ATPase domain of HSP90 chaperone/DNA topoisomerase II/histidine kinase"/>
    <property type="match status" value="1"/>
</dbReference>
<evidence type="ECO:0000256" key="4">
    <source>
        <dbReference type="ARBA" id="ARBA00022679"/>
    </source>
</evidence>
<dbReference type="KEGG" id="fuv:JR347_09520"/>
<dbReference type="SUPFAM" id="SSF55785">
    <property type="entry name" value="PYP-like sensor domain (PAS domain)"/>
    <property type="match status" value="1"/>
</dbReference>
<evidence type="ECO:0000256" key="6">
    <source>
        <dbReference type="ARBA" id="ARBA00022741"/>
    </source>
</evidence>
<dbReference type="Pfam" id="PF02518">
    <property type="entry name" value="HATPase_c"/>
    <property type="match status" value="1"/>
</dbReference>
<reference evidence="14" key="1">
    <citation type="submission" date="2021-02" db="EMBL/GenBank/DDBJ databases">
        <title>Fulvivirga sp. S481 isolated from sea water.</title>
        <authorList>
            <person name="Bae S.S."/>
            <person name="Baek K."/>
        </authorList>
    </citation>
    <scope>NUCLEOTIDE SEQUENCE</scope>
    <source>
        <strain evidence="14">S481</strain>
    </source>
</reference>
<protein>
    <recommendedName>
        <fullName evidence="3">histidine kinase</fullName>
        <ecNumber evidence="3">2.7.13.3</ecNumber>
    </recommendedName>
</protein>
<dbReference type="SMART" id="SM00387">
    <property type="entry name" value="HATPase_c"/>
    <property type="match status" value="1"/>
</dbReference>
<keyword evidence="7" id="KW-0418">Kinase</keyword>
<keyword evidence="15" id="KW-1185">Reference proteome</keyword>
<accession>A0A974WEF8</accession>
<sequence>MSLFKKFSFKVIVRISFILITVLLLAYIFGDDRLFFNQIILFILLVLQVYELIRFVNYTNRELAKFILSIRHNDFSINFRRSKIGKSFEELHDAFDDIIQSYEEAKIEKQAQFEYLRLVVNNMNIGIISLENNQNIALMNKSAERILGVKGIKNWRILEEKSRSFTTKINEMNESGRRLIEISIQGQSHTLSVDVVLIKMLDTQYKLITFQDIHGEIEQKEIEAWHKLIKILTHEIMNSATPISSLTETMQSVIEADGKAKKVTELDDETIEDLLFSLKTIQRRSNGMLTFIDDYRRLTKVAKPKLEKVNIQEFLGSIGDLLHAQLQKDNISFEYSVDGIDELTLDSALIEQVLINMVKNATYALQNIRDPKIVIKAYIENGKKTIEVTDNGAGIPEKEIREIFVPFFSTKKDGSGIGLSLSKQIMHLHNGNIRVKSEEGNGTSFYLVFNN</sequence>
<dbReference type="GO" id="GO:0030295">
    <property type="term" value="F:protein kinase activator activity"/>
    <property type="evidence" value="ECO:0007669"/>
    <property type="project" value="TreeGrafter"/>
</dbReference>
<keyword evidence="8 14" id="KW-0067">ATP-binding</keyword>
<dbReference type="InterPro" id="IPR036890">
    <property type="entry name" value="HATPase_C_sf"/>
</dbReference>
<dbReference type="EMBL" id="CP070608">
    <property type="protein sequence ID" value="QSE95858.1"/>
    <property type="molecule type" value="Genomic_DNA"/>
</dbReference>
<dbReference type="Gene3D" id="3.30.450.20">
    <property type="entry name" value="PAS domain"/>
    <property type="match status" value="1"/>
</dbReference>
<evidence type="ECO:0000256" key="2">
    <source>
        <dbReference type="ARBA" id="ARBA00004141"/>
    </source>
</evidence>
<evidence type="ECO:0000256" key="8">
    <source>
        <dbReference type="ARBA" id="ARBA00022840"/>
    </source>
</evidence>
<keyword evidence="10" id="KW-0902">Two-component regulatory system</keyword>
<gene>
    <name evidence="14" type="ORF">JR347_09520</name>
</gene>
<evidence type="ECO:0000256" key="11">
    <source>
        <dbReference type="ARBA" id="ARBA00023136"/>
    </source>
</evidence>
<dbReference type="GO" id="GO:0016020">
    <property type="term" value="C:membrane"/>
    <property type="evidence" value="ECO:0007669"/>
    <property type="project" value="UniProtKB-SubCell"/>
</dbReference>
<name>A0A974WEF8_9BACT</name>
<dbReference type="GO" id="GO:0007234">
    <property type="term" value="P:osmosensory signaling via phosphorelay pathway"/>
    <property type="evidence" value="ECO:0007669"/>
    <property type="project" value="TreeGrafter"/>
</dbReference>
<dbReference type="GO" id="GO:0000156">
    <property type="term" value="F:phosphorelay response regulator activity"/>
    <property type="evidence" value="ECO:0007669"/>
    <property type="project" value="TreeGrafter"/>
</dbReference>
<dbReference type="Pfam" id="PF13188">
    <property type="entry name" value="PAS_8"/>
    <property type="match status" value="1"/>
</dbReference>
<dbReference type="GO" id="GO:0004673">
    <property type="term" value="F:protein histidine kinase activity"/>
    <property type="evidence" value="ECO:0007669"/>
    <property type="project" value="UniProtKB-EC"/>
</dbReference>
<dbReference type="AlphaFoldDB" id="A0A974WEF8"/>
<keyword evidence="4" id="KW-0808">Transferase</keyword>
<dbReference type="PRINTS" id="PR00344">
    <property type="entry name" value="BCTRLSENSOR"/>
</dbReference>
<evidence type="ECO:0000256" key="12">
    <source>
        <dbReference type="SAM" id="Phobius"/>
    </source>
</evidence>
<feature type="transmembrane region" description="Helical" evidence="12">
    <location>
        <begin position="35"/>
        <end position="53"/>
    </location>
</feature>
<dbReference type="PROSITE" id="PS50109">
    <property type="entry name" value="HIS_KIN"/>
    <property type="match status" value="1"/>
</dbReference>
<dbReference type="PANTHER" id="PTHR42878">
    <property type="entry name" value="TWO-COMPONENT HISTIDINE KINASE"/>
    <property type="match status" value="1"/>
</dbReference>
<dbReference type="EC" id="2.7.13.3" evidence="3"/>
<dbReference type="InterPro" id="IPR003594">
    <property type="entry name" value="HATPase_dom"/>
</dbReference>
<keyword evidence="11 12" id="KW-0472">Membrane</keyword>
<evidence type="ECO:0000313" key="15">
    <source>
        <dbReference type="Proteomes" id="UP000662783"/>
    </source>
</evidence>
<evidence type="ECO:0000256" key="1">
    <source>
        <dbReference type="ARBA" id="ARBA00000085"/>
    </source>
</evidence>
<proteinExistence type="predicted"/>
<dbReference type="InterPro" id="IPR005467">
    <property type="entry name" value="His_kinase_dom"/>
</dbReference>
<keyword evidence="9 12" id="KW-1133">Transmembrane helix</keyword>
<feature type="transmembrane region" description="Helical" evidence="12">
    <location>
        <begin position="12"/>
        <end position="29"/>
    </location>
</feature>
<dbReference type="Gene3D" id="3.30.565.10">
    <property type="entry name" value="Histidine kinase-like ATPase, C-terminal domain"/>
    <property type="match status" value="1"/>
</dbReference>
<dbReference type="InterPro" id="IPR050351">
    <property type="entry name" value="BphY/WalK/GraS-like"/>
</dbReference>
<dbReference type="PANTHER" id="PTHR42878:SF7">
    <property type="entry name" value="SENSOR HISTIDINE KINASE GLRK"/>
    <property type="match status" value="1"/>
</dbReference>
<keyword evidence="6" id="KW-0547">Nucleotide-binding</keyword>
<dbReference type="InterPro" id="IPR035965">
    <property type="entry name" value="PAS-like_dom_sf"/>
</dbReference>
<evidence type="ECO:0000256" key="3">
    <source>
        <dbReference type="ARBA" id="ARBA00012438"/>
    </source>
</evidence>
<organism evidence="14 15">
    <name type="scientific">Fulvivirga lutea</name>
    <dbReference type="NCBI Taxonomy" id="2810512"/>
    <lineage>
        <taxon>Bacteria</taxon>
        <taxon>Pseudomonadati</taxon>
        <taxon>Bacteroidota</taxon>
        <taxon>Cytophagia</taxon>
        <taxon>Cytophagales</taxon>
        <taxon>Fulvivirgaceae</taxon>
        <taxon>Fulvivirga</taxon>
    </lineage>
</organism>
<keyword evidence="5 12" id="KW-0812">Transmembrane</keyword>
<feature type="domain" description="Histidine kinase" evidence="13">
    <location>
        <begin position="231"/>
        <end position="451"/>
    </location>
</feature>
<evidence type="ECO:0000256" key="7">
    <source>
        <dbReference type="ARBA" id="ARBA00022777"/>
    </source>
</evidence>
<dbReference type="RefSeq" id="WP_205720371.1">
    <property type="nucleotide sequence ID" value="NZ_CP070608.1"/>
</dbReference>
<dbReference type="GO" id="GO:0005524">
    <property type="term" value="F:ATP binding"/>
    <property type="evidence" value="ECO:0007669"/>
    <property type="project" value="UniProtKB-KW"/>
</dbReference>
<evidence type="ECO:0000256" key="5">
    <source>
        <dbReference type="ARBA" id="ARBA00022692"/>
    </source>
</evidence>
<evidence type="ECO:0000256" key="9">
    <source>
        <dbReference type="ARBA" id="ARBA00022989"/>
    </source>
</evidence>
<evidence type="ECO:0000259" key="13">
    <source>
        <dbReference type="PROSITE" id="PS50109"/>
    </source>
</evidence>
<evidence type="ECO:0000256" key="10">
    <source>
        <dbReference type="ARBA" id="ARBA00023012"/>
    </source>
</evidence>
<dbReference type="Proteomes" id="UP000662783">
    <property type="component" value="Chromosome"/>
</dbReference>
<dbReference type="InterPro" id="IPR004358">
    <property type="entry name" value="Sig_transdc_His_kin-like_C"/>
</dbReference>
<dbReference type="InterPro" id="IPR000014">
    <property type="entry name" value="PAS"/>
</dbReference>
<comment type="catalytic activity">
    <reaction evidence="1">
        <text>ATP + protein L-histidine = ADP + protein N-phospho-L-histidine.</text>
        <dbReference type="EC" id="2.7.13.3"/>
    </reaction>
</comment>
<comment type="subcellular location">
    <subcellularLocation>
        <location evidence="2">Membrane</location>
        <topology evidence="2">Multi-pass membrane protein</topology>
    </subcellularLocation>
</comment>
<evidence type="ECO:0000313" key="14">
    <source>
        <dbReference type="EMBL" id="QSE95858.1"/>
    </source>
</evidence>